<reference evidence="1" key="1">
    <citation type="submission" date="2016-10" db="EMBL/GenBank/DDBJ databases">
        <authorList>
            <person name="de Groot N.N."/>
        </authorList>
    </citation>
    <scope>NUCLEOTIDE SEQUENCE</scope>
</reference>
<dbReference type="AlphaFoldDB" id="A0A1W1CQD5"/>
<evidence type="ECO:0000313" key="1">
    <source>
        <dbReference type="EMBL" id="SFV67897.1"/>
    </source>
</evidence>
<protein>
    <submittedName>
        <fullName evidence="1">Uncharacterized protein</fullName>
    </submittedName>
</protein>
<accession>A0A1W1CQD5</accession>
<name>A0A1W1CQD5_9ZZZZ</name>
<organism evidence="1">
    <name type="scientific">hydrothermal vent metagenome</name>
    <dbReference type="NCBI Taxonomy" id="652676"/>
    <lineage>
        <taxon>unclassified sequences</taxon>
        <taxon>metagenomes</taxon>
        <taxon>ecological metagenomes</taxon>
    </lineage>
</organism>
<gene>
    <name evidence="1" type="ORF">MNB_SM-6-1230</name>
</gene>
<sequence>MIFALSLYAQDYTLKLYEEILGALSSRFPIVVYADGQSSQILEKSSNFKVVHFCNENVEFLVGSSFGSLSSLCKKKPLFATTHRAYHKYSNAFGAFYWTKGRPQIHFNKELLERFDLHLPENLQRFADE</sequence>
<proteinExistence type="predicted"/>
<dbReference type="EMBL" id="FPHK01000113">
    <property type="protein sequence ID" value="SFV67897.1"/>
    <property type="molecule type" value="Genomic_DNA"/>
</dbReference>